<organism evidence="2">
    <name type="scientific">Desulfacinum infernum</name>
    <dbReference type="NCBI Taxonomy" id="35837"/>
    <lineage>
        <taxon>Bacteria</taxon>
        <taxon>Pseudomonadati</taxon>
        <taxon>Thermodesulfobacteriota</taxon>
        <taxon>Syntrophobacteria</taxon>
        <taxon>Syntrophobacterales</taxon>
        <taxon>Syntrophobacteraceae</taxon>
        <taxon>Desulfacinum</taxon>
    </lineage>
</organism>
<protein>
    <submittedName>
        <fullName evidence="2">Type IV pilus assembly protein PilM</fullName>
    </submittedName>
</protein>
<dbReference type="CDD" id="cd24049">
    <property type="entry name" value="ASKHA_NBD_PilM"/>
    <property type="match status" value="1"/>
</dbReference>
<dbReference type="InterPro" id="IPR003494">
    <property type="entry name" value="SHS2_FtsA"/>
</dbReference>
<dbReference type="InterPro" id="IPR043129">
    <property type="entry name" value="ATPase_NBD"/>
</dbReference>
<dbReference type="NCBIfam" id="TIGR01175">
    <property type="entry name" value="pilM"/>
    <property type="match status" value="1"/>
</dbReference>
<dbReference type="PANTHER" id="PTHR32432">
    <property type="entry name" value="CELL DIVISION PROTEIN FTSA-RELATED"/>
    <property type="match status" value="1"/>
</dbReference>
<dbReference type="EMBL" id="DSTK01000037">
    <property type="protein sequence ID" value="HFK98086.1"/>
    <property type="molecule type" value="Genomic_DNA"/>
</dbReference>
<sequence length="351" mass="38737">MFRKRKELVGVDVGSYAVKMVQLTEGKSGHKLENLGMALLPHEAVSDGRIAQPEIVADVLRKLSKNLKIKPGPIAASVSGYEVMIKKIEMPTMTEEELGARLRQEIVQYVPYQLDEVNVDYEILDVSKSRAKFMDVLLVAAKKEAVSSYVGMLRTAGFDPVVVDVDYFALSNAFEATYGIFPEENIALMDIGASKTTMTIVQAGRPLFTRDLTFGGHSITHRIATEFETSMEKAERIKLGLASDSVDRARLEKAFVETLAEWGTDVKRALDFFFSHFPEAKLHKIFLSGGSARVPGLEKFLQAELGIPAEVCNPLLHLEADPARFDAAYLEQIGPQMTIGLGLALRRAGDK</sequence>
<dbReference type="GO" id="GO:0051301">
    <property type="term" value="P:cell division"/>
    <property type="evidence" value="ECO:0007669"/>
    <property type="project" value="InterPro"/>
</dbReference>
<dbReference type="Pfam" id="PF11104">
    <property type="entry name" value="PilM_2"/>
    <property type="match status" value="1"/>
</dbReference>
<dbReference type="PANTHER" id="PTHR32432:SF3">
    <property type="entry name" value="ETHANOLAMINE UTILIZATION PROTEIN EUTJ"/>
    <property type="match status" value="1"/>
</dbReference>
<dbReference type="InterPro" id="IPR050696">
    <property type="entry name" value="FtsA/MreB"/>
</dbReference>
<gene>
    <name evidence="2" type="primary">pilM</name>
    <name evidence="2" type="ORF">ENS06_12305</name>
</gene>
<evidence type="ECO:0000313" key="2">
    <source>
        <dbReference type="EMBL" id="HFK98086.1"/>
    </source>
</evidence>
<dbReference type="Gene3D" id="3.30.1490.300">
    <property type="match status" value="1"/>
</dbReference>
<dbReference type="SUPFAM" id="SSF53067">
    <property type="entry name" value="Actin-like ATPase domain"/>
    <property type="match status" value="2"/>
</dbReference>
<dbReference type="SMART" id="SM00842">
    <property type="entry name" value="FtsA"/>
    <property type="match status" value="1"/>
</dbReference>
<feature type="domain" description="SHS2" evidence="1">
    <location>
        <begin position="8"/>
        <end position="174"/>
    </location>
</feature>
<reference evidence="2" key="1">
    <citation type="journal article" date="2020" name="mSystems">
        <title>Genome- and Community-Level Interaction Insights into Carbon Utilization and Element Cycling Functions of Hydrothermarchaeota in Hydrothermal Sediment.</title>
        <authorList>
            <person name="Zhou Z."/>
            <person name="Liu Y."/>
            <person name="Xu W."/>
            <person name="Pan J."/>
            <person name="Luo Z.H."/>
            <person name="Li M."/>
        </authorList>
    </citation>
    <scope>NUCLEOTIDE SEQUENCE [LARGE SCALE GENOMIC DNA]</scope>
    <source>
        <strain evidence="2">SpSt-456</strain>
    </source>
</reference>
<dbReference type="AlphaFoldDB" id="A0A831ZM71"/>
<accession>A0A831ZM71</accession>
<dbReference type="Gene3D" id="3.30.420.40">
    <property type="match status" value="2"/>
</dbReference>
<name>A0A831ZM71_9BACT</name>
<comment type="caution">
    <text evidence="2">The sequence shown here is derived from an EMBL/GenBank/DDBJ whole genome shotgun (WGS) entry which is preliminary data.</text>
</comment>
<dbReference type="InterPro" id="IPR005883">
    <property type="entry name" value="PilM"/>
</dbReference>
<evidence type="ECO:0000259" key="1">
    <source>
        <dbReference type="SMART" id="SM00842"/>
    </source>
</evidence>
<dbReference type="PIRSF" id="PIRSF019169">
    <property type="entry name" value="PilM"/>
    <property type="match status" value="1"/>
</dbReference>
<proteinExistence type="predicted"/>